<accession>A0A386AXD3</accession>
<organism evidence="1">
    <name type="scientific">Halimeda micronesica</name>
    <dbReference type="NCBI Taxonomy" id="170426"/>
    <lineage>
        <taxon>Eukaryota</taxon>
        <taxon>Viridiplantae</taxon>
        <taxon>Chlorophyta</taxon>
        <taxon>core chlorophytes</taxon>
        <taxon>Ulvophyceae</taxon>
        <taxon>TCBD clade</taxon>
        <taxon>Bryopsidales</taxon>
        <taxon>Halimedineae</taxon>
        <taxon>Halimedaceae</taxon>
        <taxon>Halimedeae</taxon>
        <taxon>Halimeda</taxon>
    </lineage>
</organism>
<reference evidence="1" key="1">
    <citation type="submission" date="2018-07" db="EMBL/GenBank/DDBJ databases">
        <authorList>
            <person name="Quirk P.G."/>
            <person name="Krulwich T.A."/>
        </authorList>
    </citation>
    <scope>NUCLEOTIDE SEQUENCE</scope>
</reference>
<geneLocation type="chloroplast" evidence="1"/>
<gene>
    <name evidence="1" type="primary">orf159</name>
</gene>
<sequence length="159" mass="18382">MSEEAKNTLTITREKLEKFKCVKQKLEKIHFNIVQVNQMLPKLEVRFSNECLSNLREKMRYLEKVLGLMETILEKLKNIEQPKLASEEVFAFYSLTAFSLVCSANQSKQKANAKISWEPLVRFPILGISQRDSELLSPEQYVPKFLAFISDLKAHLSVS</sequence>
<protein>
    <submittedName>
        <fullName evidence="1">Uncharacterized protein</fullName>
    </submittedName>
</protein>
<reference evidence="1" key="2">
    <citation type="journal article" date="2019" name="Mol. Phylogenet. Evol.">
        <title>Reassessment of the classification of bryopsidales (chlorophyta) based on chloroplast phylogenomic analyses.</title>
        <authorList>
            <person name="Cremen M.C."/>
            <person name="Leliaert F."/>
            <person name="West J."/>
            <person name="Lam D.W."/>
            <person name="Shimada S."/>
            <person name="Lopez-Bautista J.M."/>
            <person name="Verbruggen H."/>
        </authorList>
    </citation>
    <scope>NUCLEOTIDE SEQUENCE</scope>
</reference>
<evidence type="ECO:0000313" key="1">
    <source>
        <dbReference type="EMBL" id="AYC64020.1"/>
    </source>
</evidence>
<dbReference type="AlphaFoldDB" id="A0A386AXD3"/>
<name>A0A386AXD3_9CHLO</name>
<keyword evidence="1" id="KW-0934">Plastid</keyword>
<dbReference type="EMBL" id="MH591087">
    <property type="protein sequence ID" value="AYC64020.1"/>
    <property type="molecule type" value="Genomic_DNA"/>
</dbReference>
<proteinExistence type="predicted"/>
<keyword evidence="1" id="KW-0150">Chloroplast</keyword>